<name>A0A5K7S751_9BACT</name>
<organism evidence="2 3">
    <name type="scientific">Aquipluma nitroreducens</name>
    <dbReference type="NCBI Taxonomy" id="2010828"/>
    <lineage>
        <taxon>Bacteria</taxon>
        <taxon>Pseudomonadati</taxon>
        <taxon>Bacteroidota</taxon>
        <taxon>Bacteroidia</taxon>
        <taxon>Marinilabiliales</taxon>
        <taxon>Prolixibacteraceae</taxon>
        <taxon>Aquipluma</taxon>
    </lineage>
</organism>
<proteinExistence type="predicted"/>
<dbReference type="PANTHER" id="PTHR32060">
    <property type="entry name" value="TAIL-SPECIFIC PROTEASE"/>
    <property type="match status" value="1"/>
</dbReference>
<dbReference type="GO" id="GO:0004175">
    <property type="term" value="F:endopeptidase activity"/>
    <property type="evidence" value="ECO:0007669"/>
    <property type="project" value="TreeGrafter"/>
</dbReference>
<dbReference type="SUPFAM" id="SSF52096">
    <property type="entry name" value="ClpP/crotonase"/>
    <property type="match status" value="1"/>
</dbReference>
<gene>
    <name evidence="2" type="ORF">AQPE_1476</name>
</gene>
<accession>A0A5K7S751</accession>
<dbReference type="GO" id="GO:0006508">
    <property type="term" value="P:proteolysis"/>
    <property type="evidence" value="ECO:0007669"/>
    <property type="project" value="InterPro"/>
</dbReference>
<dbReference type="KEGG" id="anf:AQPE_1476"/>
<dbReference type="InterPro" id="IPR005151">
    <property type="entry name" value="Tail-specific_protease"/>
</dbReference>
<dbReference type="EMBL" id="AP018694">
    <property type="protein sequence ID" value="BBE17327.1"/>
    <property type="molecule type" value="Genomic_DNA"/>
</dbReference>
<feature type="domain" description="Tail specific protease" evidence="1">
    <location>
        <begin position="126"/>
        <end position="335"/>
    </location>
</feature>
<dbReference type="AlphaFoldDB" id="A0A5K7S751"/>
<evidence type="ECO:0000259" key="1">
    <source>
        <dbReference type="Pfam" id="PF03572"/>
    </source>
</evidence>
<sequence length="362" mass="41592">MYFQEDRAFVLGTYVDKIEAPEGSEIISINGKPISEIIKTLLPDFFSDGNNTTFKYIEMSHYFSAYYANLIEGPDSFLVKFRNGETFTEVKIPAISHSTIERFEERINTQNSSKPPYQLEMKSNETAVLTISSFWMESDGLKFKKFLKNSFNTIHDKHIKNLIIDVRDNEGGMDRRGALLLSYLMDQNFDYYDRLEMTQRRKYSFANQAHKPSFYGILRHLISKEKDGTFVWKHNKNLRKQRPQTNHFSGNVYVLINGASFSVTAEFAAVAHYLKRATFIGEETGGGYYGNNSGTFVIVTLPNTKLNVGIPMMAYYTKVKGYPHPDRGVIPDYEVKTRISDILQGKDPVLEFSLKLIENDQN</sequence>
<dbReference type="GO" id="GO:0008236">
    <property type="term" value="F:serine-type peptidase activity"/>
    <property type="evidence" value="ECO:0007669"/>
    <property type="project" value="InterPro"/>
</dbReference>
<dbReference type="GO" id="GO:0007165">
    <property type="term" value="P:signal transduction"/>
    <property type="evidence" value="ECO:0007669"/>
    <property type="project" value="TreeGrafter"/>
</dbReference>
<dbReference type="Pfam" id="PF03572">
    <property type="entry name" value="Peptidase_S41"/>
    <property type="match status" value="1"/>
</dbReference>
<protein>
    <submittedName>
        <fullName evidence="2">Peptidase, S41 family</fullName>
    </submittedName>
</protein>
<dbReference type="Proteomes" id="UP001193389">
    <property type="component" value="Chromosome"/>
</dbReference>
<dbReference type="InterPro" id="IPR029045">
    <property type="entry name" value="ClpP/crotonase-like_dom_sf"/>
</dbReference>
<reference evidence="2" key="1">
    <citation type="journal article" date="2020" name="Int. J. Syst. Evol. Microbiol.">
        <title>Aquipluma nitroreducens gen. nov. sp. nov., a novel facultatively anaerobic bacterium isolated from a freshwater lake.</title>
        <authorList>
            <person name="Watanabe M."/>
            <person name="Kojima H."/>
            <person name="Fukui M."/>
        </authorList>
    </citation>
    <scope>NUCLEOTIDE SEQUENCE</scope>
    <source>
        <strain evidence="2">MeG22</strain>
    </source>
</reference>
<dbReference type="PANTHER" id="PTHR32060:SF30">
    <property type="entry name" value="CARBOXY-TERMINAL PROCESSING PROTEASE CTPA"/>
    <property type="match status" value="1"/>
</dbReference>
<keyword evidence="3" id="KW-1185">Reference proteome</keyword>
<dbReference type="GO" id="GO:0030288">
    <property type="term" value="C:outer membrane-bounded periplasmic space"/>
    <property type="evidence" value="ECO:0007669"/>
    <property type="project" value="TreeGrafter"/>
</dbReference>
<evidence type="ECO:0000313" key="3">
    <source>
        <dbReference type="Proteomes" id="UP001193389"/>
    </source>
</evidence>
<dbReference type="Gene3D" id="3.90.226.10">
    <property type="entry name" value="2-enoyl-CoA Hydratase, Chain A, domain 1"/>
    <property type="match status" value="1"/>
</dbReference>
<evidence type="ECO:0000313" key="2">
    <source>
        <dbReference type="EMBL" id="BBE17327.1"/>
    </source>
</evidence>